<keyword evidence="4" id="KW-0560">Oxidoreductase</keyword>
<keyword evidence="5" id="KW-0408">Iron</keyword>
<keyword evidence="9" id="KW-1185">Reference proteome</keyword>
<dbReference type="InterPro" id="IPR002397">
    <property type="entry name" value="Cyt_P450_B"/>
</dbReference>
<feature type="region of interest" description="Disordered" evidence="7">
    <location>
        <begin position="429"/>
        <end position="450"/>
    </location>
</feature>
<keyword evidence="2" id="KW-0349">Heme</keyword>
<name>A0ABW6NCZ9_9NOCA</name>
<proteinExistence type="inferred from homology"/>
<dbReference type="EMBL" id="JBIALX010000002">
    <property type="protein sequence ID" value="MFF0452958.1"/>
    <property type="molecule type" value="Genomic_DNA"/>
</dbReference>
<sequence>MPGPQLCVWGSDKWSDVTLTCPIVHGSPVDTGDDRRVAIHDEQFRRDPHAVYRALRQQYGTLAPVELAPGVPATLVLGYHTAVRILHDPEHFPADPRYWQQTIPEDCSLRPMMEWHPAARYTTGPEHTRYRQPSVAAIERVDLHAMHARIERLAVPLIAAFRPVGSADLVSQYAYPLVFAVLTELIAGADESHSGEIDHQVATGTAARFDSDATAWAGVNTLTDALAELVSLKRDRLGDDITSWLIQHPARLDDHEVVAQLMSFYGAGLEAVPDLICNALRLMCTDDRFGGGLLGGSLHTRDALDEVLFKDPPMANFSITYPRQPIFVDSTWLPAHQPVVISIAACNNDPAISTNDADLSGNRSHLAFGTGPHACPARNAAYMVAQDAIDYLLDLIPDIQLAVPNEELQYRPGPFHRSLAALPVVFPPANRSAPPPPQRAEFPTFPWTRG</sequence>
<evidence type="ECO:0000256" key="3">
    <source>
        <dbReference type="ARBA" id="ARBA00022723"/>
    </source>
</evidence>
<evidence type="ECO:0000256" key="1">
    <source>
        <dbReference type="ARBA" id="ARBA00010617"/>
    </source>
</evidence>
<dbReference type="SUPFAM" id="SSF48264">
    <property type="entry name" value="Cytochrome P450"/>
    <property type="match status" value="1"/>
</dbReference>
<keyword evidence="6" id="KW-0503">Monooxygenase</keyword>
<evidence type="ECO:0000313" key="9">
    <source>
        <dbReference type="Proteomes" id="UP001601521"/>
    </source>
</evidence>
<dbReference type="PRINTS" id="PR00359">
    <property type="entry name" value="BP450"/>
</dbReference>
<accession>A0ABW6NCZ9</accession>
<dbReference type="Proteomes" id="UP001601521">
    <property type="component" value="Unassembled WGS sequence"/>
</dbReference>
<comment type="caution">
    <text evidence="8">The sequence shown here is derived from an EMBL/GenBank/DDBJ whole genome shotgun (WGS) entry which is preliminary data.</text>
</comment>
<evidence type="ECO:0000256" key="5">
    <source>
        <dbReference type="ARBA" id="ARBA00023004"/>
    </source>
</evidence>
<dbReference type="PANTHER" id="PTHR46696">
    <property type="entry name" value="P450, PUTATIVE (EUROFUNG)-RELATED"/>
    <property type="match status" value="1"/>
</dbReference>
<dbReference type="RefSeq" id="WP_387249719.1">
    <property type="nucleotide sequence ID" value="NZ_JBIALX010000002.1"/>
</dbReference>
<organism evidence="8 9">
    <name type="scientific">Nocardia africana</name>
    <dbReference type="NCBI Taxonomy" id="134964"/>
    <lineage>
        <taxon>Bacteria</taxon>
        <taxon>Bacillati</taxon>
        <taxon>Actinomycetota</taxon>
        <taxon>Actinomycetes</taxon>
        <taxon>Mycobacteriales</taxon>
        <taxon>Nocardiaceae</taxon>
        <taxon>Nocardia</taxon>
    </lineage>
</organism>
<keyword evidence="3" id="KW-0479">Metal-binding</keyword>
<evidence type="ECO:0000313" key="8">
    <source>
        <dbReference type="EMBL" id="MFF0452958.1"/>
    </source>
</evidence>
<evidence type="ECO:0000256" key="7">
    <source>
        <dbReference type="SAM" id="MobiDB-lite"/>
    </source>
</evidence>
<gene>
    <name evidence="8" type="ORF">ACFYTH_06265</name>
</gene>
<dbReference type="PROSITE" id="PS00086">
    <property type="entry name" value="CYTOCHROME_P450"/>
    <property type="match status" value="1"/>
</dbReference>
<protein>
    <submittedName>
        <fullName evidence="8">Cytochrome P450</fullName>
    </submittedName>
</protein>
<evidence type="ECO:0000256" key="2">
    <source>
        <dbReference type="ARBA" id="ARBA00022617"/>
    </source>
</evidence>
<reference evidence="8 9" key="1">
    <citation type="submission" date="2024-10" db="EMBL/GenBank/DDBJ databases">
        <title>The Natural Products Discovery Center: Release of the First 8490 Sequenced Strains for Exploring Actinobacteria Biosynthetic Diversity.</title>
        <authorList>
            <person name="Kalkreuter E."/>
            <person name="Kautsar S.A."/>
            <person name="Yang D."/>
            <person name="Bader C.D."/>
            <person name="Teijaro C.N."/>
            <person name="Fluegel L."/>
            <person name="Davis C.M."/>
            <person name="Simpson J.R."/>
            <person name="Lauterbach L."/>
            <person name="Steele A.D."/>
            <person name="Gui C."/>
            <person name="Meng S."/>
            <person name="Li G."/>
            <person name="Viehrig K."/>
            <person name="Ye F."/>
            <person name="Su P."/>
            <person name="Kiefer A.F."/>
            <person name="Nichols A."/>
            <person name="Cepeda A.J."/>
            <person name="Yan W."/>
            <person name="Fan B."/>
            <person name="Jiang Y."/>
            <person name="Adhikari A."/>
            <person name="Zheng C.-J."/>
            <person name="Schuster L."/>
            <person name="Cowan T.M."/>
            <person name="Smanski M.J."/>
            <person name="Chevrette M.G."/>
            <person name="De Carvalho L.P.S."/>
            <person name="Shen B."/>
        </authorList>
    </citation>
    <scope>NUCLEOTIDE SEQUENCE [LARGE SCALE GENOMIC DNA]</scope>
    <source>
        <strain evidence="8 9">NPDC004550</strain>
    </source>
</reference>
<dbReference type="PANTHER" id="PTHR46696:SF1">
    <property type="entry name" value="CYTOCHROME P450 YJIB-RELATED"/>
    <property type="match status" value="1"/>
</dbReference>
<dbReference type="Gene3D" id="1.10.630.10">
    <property type="entry name" value="Cytochrome P450"/>
    <property type="match status" value="1"/>
</dbReference>
<dbReference type="InterPro" id="IPR036396">
    <property type="entry name" value="Cyt_P450_sf"/>
</dbReference>
<evidence type="ECO:0000256" key="6">
    <source>
        <dbReference type="ARBA" id="ARBA00023033"/>
    </source>
</evidence>
<dbReference type="InterPro" id="IPR017972">
    <property type="entry name" value="Cyt_P450_CS"/>
</dbReference>
<evidence type="ECO:0000256" key="4">
    <source>
        <dbReference type="ARBA" id="ARBA00023002"/>
    </source>
</evidence>
<comment type="similarity">
    <text evidence="1">Belongs to the cytochrome P450 family.</text>
</comment>